<dbReference type="SUPFAM" id="SSF47598">
    <property type="entry name" value="Ribbon-helix-helix"/>
    <property type="match status" value="1"/>
</dbReference>
<accession>A0A951QI20</accession>
<dbReference type="Proteomes" id="UP000729701">
    <property type="component" value="Unassembled WGS sequence"/>
</dbReference>
<dbReference type="AlphaFoldDB" id="A0A951QI20"/>
<reference evidence="1" key="2">
    <citation type="journal article" date="2022" name="Microbiol. Resour. Announc.">
        <title>Metagenome Sequencing to Explore Phylogenomics of Terrestrial Cyanobacteria.</title>
        <authorList>
            <person name="Ward R.D."/>
            <person name="Stajich J.E."/>
            <person name="Johansen J.R."/>
            <person name="Huntemann M."/>
            <person name="Clum A."/>
            <person name="Foster B."/>
            <person name="Foster B."/>
            <person name="Roux S."/>
            <person name="Palaniappan K."/>
            <person name="Varghese N."/>
            <person name="Mukherjee S."/>
            <person name="Reddy T.B.K."/>
            <person name="Daum C."/>
            <person name="Copeland A."/>
            <person name="Chen I.A."/>
            <person name="Ivanova N.N."/>
            <person name="Kyrpides N.C."/>
            <person name="Shapiro N."/>
            <person name="Eloe-Fadrosh E.A."/>
            <person name="Pietrasiak N."/>
        </authorList>
    </citation>
    <scope>NUCLEOTIDE SEQUENCE</scope>
    <source>
        <strain evidence="1">GSE-NOS-MK-12-04C</strain>
    </source>
</reference>
<comment type="caution">
    <text evidence="1">The sequence shown here is derived from an EMBL/GenBank/DDBJ whole genome shotgun (WGS) entry which is preliminary data.</text>
</comment>
<organism evidence="1 2">
    <name type="scientific">Cyanomargarita calcarea GSE-NOS-MK-12-04C</name>
    <dbReference type="NCBI Taxonomy" id="2839659"/>
    <lineage>
        <taxon>Bacteria</taxon>
        <taxon>Bacillati</taxon>
        <taxon>Cyanobacteriota</taxon>
        <taxon>Cyanophyceae</taxon>
        <taxon>Nostocales</taxon>
        <taxon>Cyanomargaritaceae</taxon>
        <taxon>Cyanomargarita</taxon>
    </lineage>
</organism>
<dbReference type="EMBL" id="JAHHGZ010000001">
    <property type="protein sequence ID" value="MBW4666063.1"/>
    <property type="molecule type" value="Genomic_DNA"/>
</dbReference>
<gene>
    <name evidence="1" type="ORF">KME60_01125</name>
</gene>
<protein>
    <submittedName>
        <fullName evidence="1">Uncharacterized protein</fullName>
    </submittedName>
</protein>
<dbReference type="InterPro" id="IPR010985">
    <property type="entry name" value="Ribbon_hlx_hlx"/>
</dbReference>
<dbReference type="GO" id="GO:0006355">
    <property type="term" value="P:regulation of DNA-templated transcription"/>
    <property type="evidence" value="ECO:0007669"/>
    <property type="project" value="InterPro"/>
</dbReference>
<reference evidence="1" key="1">
    <citation type="submission" date="2021-05" db="EMBL/GenBank/DDBJ databases">
        <authorList>
            <person name="Pietrasiak N."/>
            <person name="Ward R."/>
            <person name="Stajich J.E."/>
            <person name="Kurbessoian T."/>
        </authorList>
    </citation>
    <scope>NUCLEOTIDE SEQUENCE</scope>
    <source>
        <strain evidence="1">GSE-NOS-MK-12-04C</strain>
    </source>
</reference>
<evidence type="ECO:0000313" key="2">
    <source>
        <dbReference type="Proteomes" id="UP000729701"/>
    </source>
</evidence>
<sequence>MPRKKLGRKNVYIQVVINPDDRIAFDAWCDKNHTTMSEIIRSSIAPYVAEGKKILEGQE</sequence>
<name>A0A951QI20_9CYAN</name>
<evidence type="ECO:0000313" key="1">
    <source>
        <dbReference type="EMBL" id="MBW4666063.1"/>
    </source>
</evidence>
<proteinExistence type="predicted"/>